<gene>
    <name evidence="7" type="primary">ZFP1_1</name>
    <name evidence="7" type="ORF">g.14757</name>
</gene>
<keyword evidence="2" id="KW-0479">Metal-binding</keyword>
<dbReference type="EMBL" id="GDJX01018805">
    <property type="protein sequence ID" value="JAT49131.1"/>
    <property type="molecule type" value="Transcribed_RNA"/>
</dbReference>
<dbReference type="GO" id="GO:0005634">
    <property type="term" value="C:nucleus"/>
    <property type="evidence" value="ECO:0007669"/>
    <property type="project" value="UniProtKB-SubCell"/>
</dbReference>
<evidence type="ECO:0000256" key="4">
    <source>
        <dbReference type="ARBA" id="ARBA00022833"/>
    </source>
</evidence>
<organism evidence="7">
    <name type="scientific">Anthurium amnicola</name>
    <dbReference type="NCBI Taxonomy" id="1678845"/>
    <lineage>
        <taxon>Eukaryota</taxon>
        <taxon>Viridiplantae</taxon>
        <taxon>Streptophyta</taxon>
        <taxon>Embryophyta</taxon>
        <taxon>Tracheophyta</taxon>
        <taxon>Spermatophyta</taxon>
        <taxon>Magnoliopsida</taxon>
        <taxon>Liliopsida</taxon>
        <taxon>Araceae</taxon>
        <taxon>Pothoideae</taxon>
        <taxon>Potheae</taxon>
        <taxon>Anthurium</taxon>
    </lineage>
</organism>
<feature type="non-terminal residue" evidence="7">
    <location>
        <position position="1"/>
    </location>
</feature>
<reference evidence="7" key="1">
    <citation type="submission" date="2015-07" db="EMBL/GenBank/DDBJ databases">
        <title>Transcriptome Assembly of Anthurium amnicola.</title>
        <authorList>
            <person name="Suzuki J."/>
        </authorList>
    </citation>
    <scope>NUCLEOTIDE SEQUENCE</scope>
</reference>
<evidence type="ECO:0000256" key="3">
    <source>
        <dbReference type="ARBA" id="ARBA00022771"/>
    </source>
</evidence>
<evidence type="ECO:0000256" key="1">
    <source>
        <dbReference type="ARBA" id="ARBA00004123"/>
    </source>
</evidence>
<keyword evidence="3" id="KW-0863">Zinc-finger</keyword>
<comment type="subcellular location">
    <subcellularLocation>
        <location evidence="1">Nucleus</location>
    </subcellularLocation>
</comment>
<evidence type="ECO:0000313" key="7">
    <source>
        <dbReference type="EMBL" id="JAT49131.1"/>
    </source>
</evidence>
<evidence type="ECO:0000256" key="2">
    <source>
        <dbReference type="ARBA" id="ARBA00022723"/>
    </source>
</evidence>
<dbReference type="PANTHER" id="PTHR47287:SF15">
    <property type="entry name" value="ZINC FINGER PROTEIN 3-LIKE"/>
    <property type="match status" value="1"/>
</dbReference>
<sequence length="148" mass="15502">NAHKRERTMAKPGAHRAAGDHHHAMDRYHSMSSLPLHGSSGAARHLGIQAHSMLHNSYGSPAAGLLYGRQGWPGSLVPTQQPAASSRLLGGEFLAGGATTVARPAVPRFDNSTAATAASGGYWWGSTGDGGKMRAGQELQKIDLTLKL</sequence>
<evidence type="ECO:0000256" key="5">
    <source>
        <dbReference type="ARBA" id="ARBA00023242"/>
    </source>
</evidence>
<proteinExistence type="predicted"/>
<dbReference type="GO" id="GO:0009788">
    <property type="term" value="P:negative regulation of abscisic acid-activated signaling pathway"/>
    <property type="evidence" value="ECO:0007669"/>
    <property type="project" value="InterPro"/>
</dbReference>
<protein>
    <submittedName>
        <fullName evidence="7">Zinc finger protein 1</fullName>
    </submittedName>
</protein>
<feature type="region of interest" description="Disordered" evidence="6">
    <location>
        <begin position="1"/>
        <end position="20"/>
    </location>
</feature>
<keyword evidence="5" id="KW-0539">Nucleus</keyword>
<dbReference type="PANTHER" id="PTHR47287">
    <property type="entry name" value="C2H2 AND C2HC ZINC FINGERS SUPERFAMILY PROTEIN"/>
    <property type="match status" value="1"/>
</dbReference>
<dbReference type="GO" id="GO:0008270">
    <property type="term" value="F:zinc ion binding"/>
    <property type="evidence" value="ECO:0007669"/>
    <property type="project" value="UniProtKB-KW"/>
</dbReference>
<keyword evidence="4" id="KW-0862">Zinc</keyword>
<dbReference type="AlphaFoldDB" id="A0A1D1Y3C4"/>
<name>A0A1D1Y3C4_9ARAE</name>
<accession>A0A1D1Y3C4</accession>
<dbReference type="InterPro" id="IPR044246">
    <property type="entry name" value="ZFP3-like"/>
</dbReference>
<evidence type="ECO:0000256" key="6">
    <source>
        <dbReference type="SAM" id="MobiDB-lite"/>
    </source>
</evidence>